<dbReference type="InterPro" id="IPR043502">
    <property type="entry name" value="DNA/RNA_pol_sf"/>
</dbReference>
<dbReference type="InterPro" id="IPR000477">
    <property type="entry name" value="RT_dom"/>
</dbReference>
<reference evidence="2" key="1">
    <citation type="journal article" date="2017" name="Science">
        <title>Giant viruses with an expanded complement of translation system components.</title>
        <authorList>
            <person name="Schulz F."/>
            <person name="Yutin N."/>
            <person name="Ivanova N.N."/>
            <person name="Ortega D.R."/>
            <person name="Lee T.K."/>
            <person name="Vierheilig J."/>
            <person name="Daims H."/>
            <person name="Horn M."/>
            <person name="Wagner M."/>
            <person name="Jensen G.J."/>
            <person name="Kyrpides N.C."/>
            <person name="Koonin E.V."/>
            <person name="Woyke T."/>
        </authorList>
    </citation>
    <scope>NUCLEOTIDE SEQUENCE</scope>
    <source>
        <strain evidence="2">ILV1</strain>
    </source>
</reference>
<organism evidence="2">
    <name type="scientific">Indivirus ILV1</name>
    <dbReference type="NCBI Taxonomy" id="1977633"/>
    <lineage>
        <taxon>Viruses</taxon>
        <taxon>Varidnaviria</taxon>
        <taxon>Bamfordvirae</taxon>
        <taxon>Nucleocytoviricota</taxon>
        <taxon>Megaviricetes</taxon>
        <taxon>Imitervirales</taxon>
        <taxon>Mimiviridae</taxon>
        <taxon>Klosneuvirinae</taxon>
        <taxon>Indivirus</taxon>
    </lineage>
</organism>
<dbReference type="GO" id="GO:0003964">
    <property type="term" value="F:RNA-directed DNA polymerase activity"/>
    <property type="evidence" value="ECO:0007669"/>
    <property type="project" value="UniProtKB-KW"/>
</dbReference>
<keyword evidence="2" id="KW-0695">RNA-directed DNA polymerase</keyword>
<dbReference type="PROSITE" id="PS50878">
    <property type="entry name" value="RT_POL"/>
    <property type="match status" value="1"/>
</dbReference>
<keyword evidence="2" id="KW-0548">Nucleotidyltransferase</keyword>
<dbReference type="Pfam" id="PF00078">
    <property type="entry name" value="RVT_1"/>
    <property type="match status" value="1"/>
</dbReference>
<feature type="domain" description="Reverse transcriptase" evidence="1">
    <location>
        <begin position="194"/>
        <end position="473"/>
    </location>
</feature>
<gene>
    <name evidence="2" type="ORF">Indivirus_12_6</name>
</gene>
<evidence type="ECO:0000313" key="2">
    <source>
        <dbReference type="EMBL" id="ARF10078.1"/>
    </source>
</evidence>
<proteinExistence type="predicted"/>
<sequence length="626" mass="72424">MGLGQSFFENNIEYDDSISEYGIGQEEVDFPDFDIYTKHQLINYIKTNKFRSLVLSDDFCNKMESIELNNKQLIPMCFELYDKMFRLFGNNTFVKTDATIPKKKVYFVKPKFDVSEVKKTVSGPKVNISKPLTESLIAISVATELMRNGDITNDEFLEAFNTVLTKKDMMGITKRMLKDSPSYIRTRFINEFNNILNDLTKVDNLSIGKASYMYKANKHGSTNDINSFRQLIAIPTAVNHLHRILTLRLSDYMIKNKYIDTNIQKGGISGQKFAIFEQFFKVRNVIKQANKKSKSCAVLFLDISNAFGNVNLENLYKILHYYNVDQKFINYLKTFYTRFEYYADINQVKTETFKWDDGLLQGCPLSPFLFAIALNYVLTYIDTTYKQDYGYVLDDNGIKILLTAFVDDICIICKDMASLEIVYGKLKELLNTLGLPINMSKCAIISVNDTTTGSTELQNIQKVNNVKYLGEYISKDGSSVESYIQFIRFLSRRLAAIDKRNVPNSEKIKMFTSYISPWMQRKTMAMYDIDLQKRLKIIAILKQYLDKWGYNDPINVFSNVMTVVNYSTDSIISKVKFEDDDFDTELEDNIEVSNYILKDTNINLTYDQIDDEFQLDIQLEEVAGYD</sequence>
<name>A0A1V0SEK2_9VIRU</name>
<dbReference type="EMBL" id="KY684096">
    <property type="protein sequence ID" value="ARF10078.1"/>
    <property type="molecule type" value="Genomic_DNA"/>
</dbReference>
<evidence type="ECO:0000259" key="1">
    <source>
        <dbReference type="PROSITE" id="PS50878"/>
    </source>
</evidence>
<dbReference type="PANTHER" id="PTHR47027">
    <property type="entry name" value="REVERSE TRANSCRIPTASE DOMAIN-CONTAINING PROTEIN"/>
    <property type="match status" value="1"/>
</dbReference>
<protein>
    <submittedName>
        <fullName evidence="2">Reverse transcriptase</fullName>
    </submittedName>
</protein>
<dbReference type="SUPFAM" id="SSF56672">
    <property type="entry name" value="DNA/RNA polymerases"/>
    <property type="match status" value="1"/>
</dbReference>
<dbReference type="Gene3D" id="3.30.70.270">
    <property type="match status" value="1"/>
</dbReference>
<keyword evidence="2" id="KW-0808">Transferase</keyword>
<dbReference type="CDD" id="cd01650">
    <property type="entry name" value="RT_nLTR_like"/>
    <property type="match status" value="1"/>
</dbReference>
<accession>A0A1V0SEK2</accession>
<dbReference type="PANTHER" id="PTHR47027:SF20">
    <property type="entry name" value="REVERSE TRANSCRIPTASE-LIKE PROTEIN WITH RNA-DIRECTED DNA POLYMERASE DOMAIN"/>
    <property type="match status" value="1"/>
</dbReference>
<dbReference type="InterPro" id="IPR043128">
    <property type="entry name" value="Rev_trsase/Diguanyl_cyclase"/>
</dbReference>